<evidence type="ECO:0000256" key="2">
    <source>
        <dbReference type="ARBA" id="ARBA00022723"/>
    </source>
</evidence>
<feature type="domain" description="Rieske" evidence="5">
    <location>
        <begin position="10"/>
        <end position="115"/>
    </location>
</feature>
<protein>
    <submittedName>
        <fullName evidence="6">(2Fe-2S)-binding protein</fullName>
    </submittedName>
</protein>
<evidence type="ECO:0000313" key="6">
    <source>
        <dbReference type="EMBL" id="KAA0999183.1"/>
    </source>
</evidence>
<dbReference type="EMBL" id="VTUZ01000050">
    <property type="protein sequence ID" value="KAA0999183.1"/>
    <property type="molecule type" value="Genomic_DNA"/>
</dbReference>
<dbReference type="Proteomes" id="UP000325273">
    <property type="component" value="Unassembled WGS sequence"/>
</dbReference>
<evidence type="ECO:0000256" key="1">
    <source>
        <dbReference type="ARBA" id="ARBA00022714"/>
    </source>
</evidence>
<organism evidence="6 7">
    <name type="scientific">Paraburkholderia panacisoli</name>
    <dbReference type="NCBI Taxonomy" id="2603818"/>
    <lineage>
        <taxon>Bacteria</taxon>
        <taxon>Pseudomonadati</taxon>
        <taxon>Pseudomonadota</taxon>
        <taxon>Betaproteobacteria</taxon>
        <taxon>Burkholderiales</taxon>
        <taxon>Burkholderiaceae</taxon>
        <taxon>Paraburkholderia</taxon>
    </lineage>
</organism>
<sequence length="133" mass="14629">MEGTGGSRWIRLCELSALPLVGARGFDLRGQGVDDIFVIRQHALLRGYWNSCPHWPGAPLPWRKHAYLCHDMNYIGCHGHGARFTLDEGLCVLGPCVGQRLESVALRIEDGTYLSVLCASDDVRTHVGLGDSL</sequence>
<keyword evidence="2" id="KW-0479">Metal-binding</keyword>
<name>A0A5B0G6L5_9BURK</name>
<proteinExistence type="predicted"/>
<dbReference type="PANTHER" id="PTHR40261">
    <property type="match status" value="1"/>
</dbReference>
<dbReference type="GO" id="GO:0046872">
    <property type="term" value="F:metal ion binding"/>
    <property type="evidence" value="ECO:0007669"/>
    <property type="project" value="UniProtKB-KW"/>
</dbReference>
<keyword evidence="4" id="KW-0411">Iron-sulfur</keyword>
<dbReference type="GO" id="GO:0051537">
    <property type="term" value="F:2 iron, 2 sulfur cluster binding"/>
    <property type="evidence" value="ECO:0007669"/>
    <property type="project" value="UniProtKB-KW"/>
</dbReference>
<dbReference type="RefSeq" id="WP_149675596.1">
    <property type="nucleotide sequence ID" value="NZ_VTUZ01000050.1"/>
</dbReference>
<dbReference type="PROSITE" id="PS51296">
    <property type="entry name" value="RIESKE"/>
    <property type="match status" value="1"/>
</dbReference>
<keyword evidence="3" id="KW-0408">Iron</keyword>
<dbReference type="SUPFAM" id="SSF50022">
    <property type="entry name" value="ISP domain"/>
    <property type="match status" value="1"/>
</dbReference>
<comment type="caution">
    <text evidence="6">The sequence shown here is derived from an EMBL/GenBank/DDBJ whole genome shotgun (WGS) entry which is preliminary data.</text>
</comment>
<reference evidence="6 7" key="1">
    <citation type="submission" date="2019-08" db="EMBL/GenBank/DDBJ databases">
        <title>Paraburkholderia sp. DCY113.</title>
        <authorList>
            <person name="Kang J."/>
        </authorList>
    </citation>
    <scope>NUCLEOTIDE SEQUENCE [LARGE SCALE GENOMIC DNA]</scope>
    <source>
        <strain evidence="6 7">DCY113</strain>
    </source>
</reference>
<dbReference type="PANTHER" id="PTHR40261:SF1">
    <property type="entry name" value="RIESKE DOMAIN-CONTAINING PROTEIN"/>
    <property type="match status" value="1"/>
</dbReference>
<evidence type="ECO:0000256" key="4">
    <source>
        <dbReference type="ARBA" id="ARBA00023014"/>
    </source>
</evidence>
<evidence type="ECO:0000259" key="5">
    <source>
        <dbReference type="PROSITE" id="PS51296"/>
    </source>
</evidence>
<dbReference type="InterPro" id="IPR036922">
    <property type="entry name" value="Rieske_2Fe-2S_sf"/>
</dbReference>
<accession>A0A5B0G6L5</accession>
<dbReference type="Gene3D" id="2.102.10.10">
    <property type="entry name" value="Rieske [2Fe-2S] iron-sulphur domain"/>
    <property type="match status" value="1"/>
</dbReference>
<keyword evidence="1" id="KW-0001">2Fe-2S</keyword>
<gene>
    <name evidence="6" type="ORF">FVF58_42385</name>
</gene>
<evidence type="ECO:0000313" key="7">
    <source>
        <dbReference type="Proteomes" id="UP000325273"/>
    </source>
</evidence>
<keyword evidence="7" id="KW-1185">Reference proteome</keyword>
<evidence type="ECO:0000256" key="3">
    <source>
        <dbReference type="ARBA" id="ARBA00023004"/>
    </source>
</evidence>
<dbReference type="AlphaFoldDB" id="A0A5B0G6L5"/>
<dbReference type="InterPro" id="IPR017941">
    <property type="entry name" value="Rieske_2Fe-2S"/>
</dbReference>